<dbReference type="InterPro" id="IPR019117">
    <property type="entry name" value="CRISPR-assoc_protein_Cmr3"/>
</dbReference>
<dbReference type="AlphaFoldDB" id="C8XDG8"/>
<reference evidence="2 3" key="2">
    <citation type="journal article" date="2010" name="Stand. Genomic Sci.">
        <title>Complete genome sequence of Nakamurella multipartita type strain (Y-104).</title>
        <authorList>
            <person name="Tice H."/>
            <person name="Mayilraj S."/>
            <person name="Sims D."/>
            <person name="Lapidus A."/>
            <person name="Nolan M."/>
            <person name="Lucas S."/>
            <person name="Glavina Del Rio T."/>
            <person name="Copeland A."/>
            <person name="Cheng J.F."/>
            <person name="Meincke L."/>
            <person name="Bruce D."/>
            <person name="Goodwin L."/>
            <person name="Pitluck S."/>
            <person name="Ivanova N."/>
            <person name="Mavromatis K."/>
            <person name="Ovchinnikova G."/>
            <person name="Pati A."/>
            <person name="Chen A."/>
            <person name="Palaniappan K."/>
            <person name="Land M."/>
            <person name="Hauser L."/>
            <person name="Chang Y.J."/>
            <person name="Jeffries C.D."/>
            <person name="Detter J.C."/>
            <person name="Brettin T."/>
            <person name="Rohde M."/>
            <person name="Goker M."/>
            <person name="Bristow J."/>
            <person name="Eisen J.A."/>
            <person name="Markowitz V."/>
            <person name="Hugenholtz P."/>
            <person name="Kyrpides N.C."/>
            <person name="Klenk H.P."/>
            <person name="Chen F."/>
        </authorList>
    </citation>
    <scope>NUCLEOTIDE SEQUENCE [LARGE SCALE GENOMIC DNA]</scope>
    <source>
        <strain evidence="3">ATCC 700099 / DSM 44233 / CIP 104796 / JCM 9543 / NBRC 105858 / Y-104</strain>
    </source>
</reference>
<dbReference type="EMBL" id="CP001737">
    <property type="protein sequence ID" value="ACV77632.1"/>
    <property type="molecule type" value="Genomic_DNA"/>
</dbReference>
<dbReference type="Pfam" id="PF09700">
    <property type="entry name" value="Cas_Cmr3"/>
    <property type="match status" value="1"/>
</dbReference>
<dbReference type="Proteomes" id="UP000002218">
    <property type="component" value="Chromosome"/>
</dbReference>
<dbReference type="RefSeq" id="WP_015746544.1">
    <property type="nucleotide sequence ID" value="NC_013235.1"/>
</dbReference>
<dbReference type="OrthoDB" id="3666789at2"/>
<protein>
    <recommendedName>
        <fullName evidence="4">CRISPR-associated RAMP protein, Csx10 family</fullName>
    </recommendedName>
</protein>
<organism evidence="2 3">
    <name type="scientific">Nakamurella multipartita (strain ATCC 700099 / DSM 44233 / CIP 104796 / JCM 9543 / NBRC 105858 / Y-104)</name>
    <name type="common">Microsphaera multipartita</name>
    <dbReference type="NCBI Taxonomy" id="479431"/>
    <lineage>
        <taxon>Bacteria</taxon>
        <taxon>Bacillati</taxon>
        <taxon>Actinomycetota</taxon>
        <taxon>Actinomycetes</taxon>
        <taxon>Nakamurellales</taxon>
        <taxon>Nakamurellaceae</taxon>
        <taxon>Nakamurella</taxon>
    </lineage>
</organism>
<evidence type="ECO:0008006" key="4">
    <source>
        <dbReference type="Google" id="ProtNLM"/>
    </source>
</evidence>
<feature type="region of interest" description="Disordered" evidence="1">
    <location>
        <begin position="318"/>
        <end position="356"/>
    </location>
</feature>
<evidence type="ECO:0000313" key="2">
    <source>
        <dbReference type="EMBL" id="ACV77632.1"/>
    </source>
</evidence>
<keyword evidence="3" id="KW-1185">Reference proteome</keyword>
<dbReference type="KEGG" id="nml:Namu_1227"/>
<evidence type="ECO:0000256" key="1">
    <source>
        <dbReference type="SAM" id="MobiDB-lite"/>
    </source>
</evidence>
<reference evidence="3" key="1">
    <citation type="submission" date="2009-09" db="EMBL/GenBank/DDBJ databases">
        <title>The complete genome of Nakamurella multipartita DSM 44233.</title>
        <authorList>
            <consortium name="US DOE Joint Genome Institute (JGI-PGF)"/>
            <person name="Lucas S."/>
            <person name="Copeland A."/>
            <person name="Lapidus A."/>
            <person name="Glavina del Rio T."/>
            <person name="Dalin E."/>
            <person name="Tice H."/>
            <person name="Bruce D."/>
            <person name="Goodwin L."/>
            <person name="Pitluck S."/>
            <person name="Kyrpides N."/>
            <person name="Mavromatis K."/>
            <person name="Ivanova N."/>
            <person name="Ovchinnikova G."/>
            <person name="Sims D."/>
            <person name="Meincke L."/>
            <person name="Brettin T."/>
            <person name="Detter J.C."/>
            <person name="Han C."/>
            <person name="Larimer F."/>
            <person name="Land M."/>
            <person name="Hauser L."/>
            <person name="Markowitz V."/>
            <person name="Cheng J.-F."/>
            <person name="Hugenholtz P."/>
            <person name="Woyke T."/>
            <person name="Wu D."/>
            <person name="Klenk H.-P."/>
            <person name="Eisen J.A."/>
        </authorList>
    </citation>
    <scope>NUCLEOTIDE SEQUENCE [LARGE SCALE GENOMIC DNA]</scope>
    <source>
        <strain evidence="3">ATCC 700099 / DSM 44233 / CIP 104796 / JCM 9543 / NBRC 105858 / Y-104</strain>
    </source>
</reference>
<dbReference type="STRING" id="479431.Namu_1227"/>
<feature type="compositionally biased region" description="Low complexity" evidence="1">
    <location>
        <begin position="326"/>
        <end position="335"/>
    </location>
</feature>
<evidence type="ECO:0000313" key="3">
    <source>
        <dbReference type="Proteomes" id="UP000002218"/>
    </source>
</evidence>
<name>C8XDG8_NAKMY</name>
<dbReference type="eggNOG" id="COG1769">
    <property type="taxonomic scope" value="Bacteria"/>
</dbReference>
<proteinExistence type="predicted"/>
<dbReference type="HOGENOM" id="CLU_598288_0_0_11"/>
<sequence length="457" mass="48286">MTRLIYRLRTTAMISAGVGAEVGNTQHGHLVIPGSTIRGALAAAWMQDHGLRVADRQMAEVFERDISVGPAIPVGSRLEPVSAQRPKYGKGPSRDRAVEVARGEVPDDWSKVEEGRGWSVPDTYRTSATRTALNANGTAAESKLYTAEGLRTGTVLVGELVVPATSDDLRQWLSSLRTLRVGGRRSVGGTAEFELVPDIPPAEPGAPVSGGRVALRLNSPAILVDDIGSPTVDLGAALRRDLDEPELQVIQTWIRTTRIEGWHAASGLPKPAELAVAAGSVVVVSGLTAAGAARLIGGVGLRRQEGFGRIEIVGPDEPPFGAAVRDPAPVVESPPVVEPPPAGDPADDGSDNPPAVVEARPSIETRVDALVRSISASGLAGFASGLEEMASRIADQRAAGTTKGDKIALGMAEMARSLPWLRGQPSELQQQTVELLRSPQVAEVRDRARAIRRERWA</sequence>
<dbReference type="InParanoid" id="C8XDG8"/>
<gene>
    <name evidence="2" type="ordered locus">Namu_1227</name>
</gene>
<accession>C8XDG8</accession>